<name>A0A922IPM0_SCHHA</name>
<dbReference type="Pfam" id="PF08911">
    <property type="entry name" value="NUP50"/>
    <property type="match status" value="1"/>
</dbReference>
<reference evidence="12" key="3">
    <citation type="submission" date="2021-06" db="EMBL/GenBank/DDBJ databases">
        <title>Chromosome-level genome assembly for S. haematobium.</title>
        <authorList>
            <person name="Stroehlein A.J."/>
        </authorList>
    </citation>
    <scope>NUCLEOTIDE SEQUENCE</scope>
</reference>
<sequence length="399" mass="44386">MAKRRADIELNQDNWDDDLRATTKGNFDKADKDIISQRKILTARTNRTSSGTSGLFKSFTAFSDCSSGNPVSFDFGLKHSSVKENGHKDEETEYLEHLQTLNQSLLDWITKHIKEDPFCILSPIFSDYDKHLSGINSKFPKQSLVGAVSLPEKKEASSHLIAKTPEVIETPVKSAPNPVFFFGNSIPKPTPISSGSSTDSTDKKPIFSFGLPPITTTSTNFTQSLFQFPSVSSFSQKPVNLDPKQNTSNQQGDDDDEEYIPPKPEVKDFKEDGSVFTTRCKLFYKADNEWKERGLGNLFIKPTTNDKFQLLIRADTNLGNILLNILVTKDVPIKQQKNNLTLVCIPSPPLPSQAKSSLTNEEDNGQPKPVPMLIRVKTEEGATELLSQMDLHRGVSTNS</sequence>
<evidence type="ECO:0000256" key="2">
    <source>
        <dbReference type="ARBA" id="ARBA00022448"/>
    </source>
</evidence>
<dbReference type="PANTHER" id="PTHR23138">
    <property type="entry name" value="RAN BINDING PROTEIN"/>
    <property type="match status" value="1"/>
</dbReference>
<evidence type="ECO:0000256" key="4">
    <source>
        <dbReference type="ARBA" id="ARBA00022816"/>
    </source>
</evidence>
<keyword evidence="9" id="KW-0539">Nucleus</keyword>
<dbReference type="CDD" id="cd13170">
    <property type="entry name" value="RanBD_NUP50"/>
    <property type="match status" value="1"/>
</dbReference>
<evidence type="ECO:0000256" key="8">
    <source>
        <dbReference type="ARBA" id="ARBA00023132"/>
    </source>
</evidence>
<evidence type="ECO:0000259" key="11">
    <source>
        <dbReference type="PROSITE" id="PS50196"/>
    </source>
</evidence>
<gene>
    <name evidence="12" type="primary">NUP50</name>
    <name evidence="12" type="ORF">MS3_00010710</name>
</gene>
<keyword evidence="4" id="KW-0509">mRNA transport</keyword>
<dbReference type="GO" id="GO:0051028">
    <property type="term" value="P:mRNA transport"/>
    <property type="evidence" value="ECO:0007669"/>
    <property type="project" value="UniProtKB-KW"/>
</dbReference>
<keyword evidence="2" id="KW-0813">Transport</keyword>
<dbReference type="SUPFAM" id="SSF50729">
    <property type="entry name" value="PH domain-like"/>
    <property type="match status" value="1"/>
</dbReference>
<feature type="domain" description="RanBD1" evidence="11">
    <location>
        <begin position="237"/>
        <end position="385"/>
    </location>
</feature>
<keyword evidence="8" id="KW-0906">Nuclear pore complex</keyword>
<dbReference type="InterPro" id="IPR011993">
    <property type="entry name" value="PH-like_dom_sf"/>
</dbReference>
<organism evidence="12 13">
    <name type="scientific">Schistosoma haematobium</name>
    <name type="common">Blood fluke</name>
    <dbReference type="NCBI Taxonomy" id="6185"/>
    <lineage>
        <taxon>Eukaryota</taxon>
        <taxon>Metazoa</taxon>
        <taxon>Spiralia</taxon>
        <taxon>Lophotrochozoa</taxon>
        <taxon>Platyhelminthes</taxon>
        <taxon>Trematoda</taxon>
        <taxon>Digenea</taxon>
        <taxon>Strigeidida</taxon>
        <taxon>Schistosomatoidea</taxon>
        <taxon>Schistosomatidae</taxon>
        <taxon>Schistosoma</taxon>
    </lineage>
</organism>
<evidence type="ECO:0000256" key="10">
    <source>
        <dbReference type="SAM" id="MobiDB-lite"/>
    </source>
</evidence>
<keyword evidence="3" id="KW-0677">Repeat</keyword>
<evidence type="ECO:0000313" key="13">
    <source>
        <dbReference type="Proteomes" id="UP000471633"/>
    </source>
</evidence>
<dbReference type="RefSeq" id="XP_012801000.3">
    <property type="nucleotide sequence ID" value="XM_012945546.3"/>
</dbReference>
<reference evidence="12" key="2">
    <citation type="journal article" date="2019" name="Gigascience">
        <title>High-quality Schistosoma haematobium genome achieved by single-molecule and long-range sequencing.</title>
        <authorList>
            <person name="Stroehlein A.J."/>
            <person name="Korhonen P.K."/>
            <person name="Chong T.M."/>
            <person name="Lim Y.L."/>
            <person name="Chan K.G."/>
            <person name="Webster B."/>
            <person name="Rollinson D."/>
            <person name="Brindley P.J."/>
            <person name="Gasser R.B."/>
            <person name="Young N.D."/>
        </authorList>
    </citation>
    <scope>NUCLEOTIDE SEQUENCE</scope>
</reference>
<evidence type="ECO:0000256" key="9">
    <source>
        <dbReference type="ARBA" id="ARBA00023242"/>
    </source>
</evidence>
<evidence type="ECO:0000313" key="12">
    <source>
        <dbReference type="EMBL" id="KAH9584337.1"/>
    </source>
</evidence>
<dbReference type="CTD" id="10762"/>
<keyword evidence="13" id="KW-1185">Reference proteome</keyword>
<evidence type="ECO:0000256" key="5">
    <source>
        <dbReference type="ARBA" id="ARBA00022927"/>
    </source>
</evidence>
<feature type="compositionally biased region" description="Polar residues" evidence="10">
    <location>
        <begin position="236"/>
        <end position="251"/>
    </location>
</feature>
<keyword evidence="7" id="KW-0811">Translocation</keyword>
<dbReference type="PROSITE" id="PS50196">
    <property type="entry name" value="RANBD1"/>
    <property type="match status" value="1"/>
</dbReference>
<feature type="region of interest" description="Disordered" evidence="10">
    <location>
        <begin position="236"/>
        <end position="268"/>
    </location>
</feature>
<keyword evidence="5" id="KW-0653">Protein transport</keyword>
<evidence type="ECO:0000256" key="6">
    <source>
        <dbReference type="ARBA" id="ARBA00022990"/>
    </source>
</evidence>
<reference evidence="12" key="4">
    <citation type="journal article" date="2022" name="PLoS Pathog.">
        <title>Chromosome-level genome of Schistosoma haematobium underpins genome-wide explorations of molecular variation.</title>
        <authorList>
            <person name="Stroehlein A.J."/>
            <person name="Korhonen P.K."/>
            <person name="Lee V.V."/>
            <person name="Ralph S.A."/>
            <person name="Mentink-Kane M."/>
            <person name="You H."/>
            <person name="McManus D.P."/>
            <person name="Tchuente L.T."/>
            <person name="Stothard J.R."/>
            <person name="Kaur P."/>
            <person name="Dudchenko O."/>
            <person name="Aiden E.L."/>
            <person name="Yang B."/>
            <person name="Yang H."/>
            <person name="Emery A.M."/>
            <person name="Webster B.L."/>
            <person name="Brindley P.J."/>
            <person name="Rollinson D."/>
            <person name="Chang B.C.H."/>
            <person name="Gasser R.B."/>
            <person name="Young N.D."/>
        </authorList>
    </citation>
    <scope>NUCLEOTIDE SEQUENCE</scope>
</reference>
<reference evidence="12" key="1">
    <citation type="journal article" date="2012" name="Nat. Genet.">
        <title>Whole-genome sequence of Schistosoma haematobium.</title>
        <authorList>
            <person name="Young N.D."/>
            <person name="Jex A.R."/>
            <person name="Li B."/>
            <person name="Liu S."/>
            <person name="Yang L."/>
            <person name="Xiong Z."/>
            <person name="Li Y."/>
            <person name="Cantacessi C."/>
            <person name="Hall R.S."/>
            <person name="Xu X."/>
            <person name="Chen F."/>
            <person name="Wu X."/>
            <person name="Zerlotini A."/>
            <person name="Oliveira G."/>
            <person name="Hofmann A."/>
            <person name="Zhang G."/>
            <person name="Fang X."/>
            <person name="Kang Y."/>
            <person name="Campbell B.E."/>
            <person name="Loukas A."/>
            <person name="Ranganathan S."/>
            <person name="Rollinson D."/>
            <person name="Rinaldi G."/>
            <person name="Brindley P.J."/>
            <person name="Yang H."/>
            <person name="Wang J."/>
            <person name="Wang J."/>
            <person name="Gasser R.B."/>
        </authorList>
    </citation>
    <scope>NUCLEOTIDE SEQUENCE</scope>
</reference>
<dbReference type="InterPro" id="IPR000156">
    <property type="entry name" value="Ran_bind_dom"/>
</dbReference>
<evidence type="ECO:0000256" key="3">
    <source>
        <dbReference type="ARBA" id="ARBA00022737"/>
    </source>
</evidence>
<comment type="caution">
    <text evidence="12">The sequence shown here is derived from an EMBL/GenBank/DDBJ whole genome shotgun (WGS) entry which is preliminary data.</text>
</comment>
<protein>
    <submittedName>
        <fullName evidence="12">Nuclear pore complex protein Nup50</fullName>
    </submittedName>
</protein>
<feature type="region of interest" description="Disordered" evidence="10">
    <location>
        <begin position="351"/>
        <end position="372"/>
    </location>
</feature>
<dbReference type="Pfam" id="PF00638">
    <property type="entry name" value="Ran_BP1"/>
    <property type="match status" value="1"/>
</dbReference>
<dbReference type="PANTHER" id="PTHR23138:SF141">
    <property type="entry name" value="NUCLEAR PORE COMPLEX PROTEIN NUP50"/>
    <property type="match status" value="1"/>
</dbReference>
<dbReference type="InterPro" id="IPR015007">
    <property type="entry name" value="NUP2/50/61"/>
</dbReference>
<evidence type="ECO:0000256" key="1">
    <source>
        <dbReference type="ARBA" id="ARBA00004567"/>
    </source>
</evidence>
<dbReference type="KEGG" id="shx:MS3_00010710"/>
<dbReference type="GeneID" id="24596907"/>
<dbReference type="AlphaFoldDB" id="A0A922IPM0"/>
<dbReference type="Proteomes" id="UP000471633">
    <property type="component" value="Unassembled WGS sequence"/>
</dbReference>
<dbReference type="Gene3D" id="2.30.29.30">
    <property type="entry name" value="Pleckstrin-homology domain (PH domain)/Phosphotyrosine-binding domain (PTB)"/>
    <property type="match status" value="1"/>
</dbReference>
<dbReference type="SMART" id="SM00160">
    <property type="entry name" value="RanBD"/>
    <property type="match status" value="1"/>
</dbReference>
<accession>A0A922IPM0</accession>
<keyword evidence="6" id="KW-0007">Acetylation</keyword>
<proteinExistence type="predicted"/>
<dbReference type="EMBL" id="AMPZ03000004">
    <property type="protein sequence ID" value="KAH9584337.1"/>
    <property type="molecule type" value="Genomic_DNA"/>
</dbReference>
<comment type="subcellular location">
    <subcellularLocation>
        <location evidence="1">Nucleus</location>
        <location evidence="1">Nuclear pore complex</location>
    </subcellularLocation>
</comment>
<dbReference type="InterPro" id="IPR045255">
    <property type="entry name" value="RanBP1-like"/>
</dbReference>
<dbReference type="GO" id="GO:0006606">
    <property type="term" value="P:protein import into nucleus"/>
    <property type="evidence" value="ECO:0007669"/>
    <property type="project" value="TreeGrafter"/>
</dbReference>
<evidence type="ECO:0000256" key="7">
    <source>
        <dbReference type="ARBA" id="ARBA00023010"/>
    </source>
</evidence>
<dbReference type="GO" id="GO:0005643">
    <property type="term" value="C:nuclear pore"/>
    <property type="evidence" value="ECO:0007669"/>
    <property type="project" value="UniProtKB-SubCell"/>
</dbReference>